<dbReference type="Pfam" id="PF07715">
    <property type="entry name" value="Plug"/>
    <property type="match status" value="1"/>
</dbReference>
<dbReference type="InterPro" id="IPR000531">
    <property type="entry name" value="Beta-barrel_TonB"/>
</dbReference>
<dbReference type="AlphaFoldDB" id="A0A502CQV8"/>
<dbReference type="InterPro" id="IPR039426">
    <property type="entry name" value="TonB-dep_rcpt-like"/>
</dbReference>
<proteinExistence type="inferred from homology"/>
<dbReference type="PANTHER" id="PTHR32552">
    <property type="entry name" value="FERRICHROME IRON RECEPTOR-RELATED"/>
    <property type="match status" value="1"/>
</dbReference>
<keyword evidence="6" id="KW-0408">Iron</keyword>
<keyword evidence="7" id="KW-0406">Ion transport</keyword>
<dbReference type="InterPro" id="IPR036942">
    <property type="entry name" value="Beta-barrel_TonB_sf"/>
</dbReference>
<dbReference type="PROSITE" id="PS52016">
    <property type="entry name" value="TONB_DEPENDENT_REC_3"/>
    <property type="match status" value="1"/>
</dbReference>
<feature type="domain" description="TonB-dependent receptor plug" evidence="15">
    <location>
        <begin position="60"/>
        <end position="167"/>
    </location>
</feature>
<dbReference type="GO" id="GO:0006826">
    <property type="term" value="P:iron ion transport"/>
    <property type="evidence" value="ECO:0007669"/>
    <property type="project" value="UniProtKB-KW"/>
</dbReference>
<keyword evidence="9 11" id="KW-0472">Membrane</keyword>
<evidence type="ECO:0000256" key="5">
    <source>
        <dbReference type="ARBA" id="ARBA00022692"/>
    </source>
</evidence>
<evidence type="ECO:0000256" key="7">
    <source>
        <dbReference type="ARBA" id="ARBA00023065"/>
    </source>
</evidence>
<comment type="subcellular location">
    <subcellularLocation>
        <location evidence="1 11">Cell outer membrane</location>
        <topology evidence="1 11">Multi-pass membrane protein</topology>
    </subcellularLocation>
</comment>
<protein>
    <submittedName>
        <fullName evidence="16">TonB-dependent receptor</fullName>
    </submittedName>
</protein>
<evidence type="ECO:0000313" key="16">
    <source>
        <dbReference type="EMBL" id="TPG14509.1"/>
    </source>
</evidence>
<evidence type="ECO:0000256" key="13">
    <source>
        <dbReference type="SAM" id="SignalP"/>
    </source>
</evidence>
<keyword evidence="2 11" id="KW-0813">Transport</keyword>
<keyword evidence="3 11" id="KW-1134">Transmembrane beta strand</keyword>
<keyword evidence="8 12" id="KW-0798">TonB box</keyword>
<dbReference type="RefSeq" id="WP_140868147.1">
    <property type="nucleotide sequence ID" value="NZ_RCZK01000002.1"/>
</dbReference>
<evidence type="ECO:0000259" key="14">
    <source>
        <dbReference type="Pfam" id="PF00593"/>
    </source>
</evidence>
<dbReference type="Gene3D" id="2.40.170.20">
    <property type="entry name" value="TonB-dependent receptor, beta-barrel domain"/>
    <property type="match status" value="3"/>
</dbReference>
<evidence type="ECO:0000259" key="15">
    <source>
        <dbReference type="Pfam" id="PF07715"/>
    </source>
</evidence>
<dbReference type="SUPFAM" id="SSF56935">
    <property type="entry name" value="Porins"/>
    <property type="match status" value="1"/>
</dbReference>
<dbReference type="InterPro" id="IPR012910">
    <property type="entry name" value="Plug_dom"/>
</dbReference>
<evidence type="ECO:0000256" key="8">
    <source>
        <dbReference type="ARBA" id="ARBA00023077"/>
    </source>
</evidence>
<evidence type="ECO:0000256" key="3">
    <source>
        <dbReference type="ARBA" id="ARBA00022452"/>
    </source>
</evidence>
<reference evidence="16 17" key="1">
    <citation type="journal article" date="2019" name="Environ. Microbiol.">
        <title>Species interactions and distinct microbial communities in high Arctic permafrost affected cryosols are associated with the CH4 and CO2 gas fluxes.</title>
        <authorList>
            <person name="Altshuler I."/>
            <person name="Hamel J."/>
            <person name="Turney S."/>
            <person name="Magnuson E."/>
            <person name="Levesque R."/>
            <person name="Greer C."/>
            <person name="Whyte L.G."/>
        </authorList>
    </citation>
    <scope>NUCLEOTIDE SEQUENCE [LARGE SCALE GENOMIC DNA]</scope>
    <source>
        <strain evidence="16 17">S5.1</strain>
    </source>
</reference>
<sequence>MKKFELLVATALVALPALPAAAQTGALPPAQDTAAQSQSDVNSAATTDIIITAQRQSQRLQEVPIAVSAFSSAELEKQQIKTTSDLQLTLPNVSFTKTNFTSASFTIRGVGDLCTGVTCDSATAIAMNDQPLFATRLFEGEFYDLSQIQVLRGPQGTLFGRNATSGVVDFETAKPTFDAIEAAGEADYGNYNSRKVKAMLNIPLGSTLAVRAAGFYLKRDGYTRNLYDNSKIDNRDEYGVRGSIRWQPTSGTTVDLLAQYFHERDNRMRIQKQLCTTDPTGVLGCLNGVQGNGVTNGNSTVASVLTSKEFLATQGIPAFFALGSLYGPDAFSGALNPRDPRQVYSAYNPRYFTRETILQGSIDQQLGDSLSINIGGTYQNVAVDSSQDYNNALQNRSVFQPALNAVAAAAGGAFGAALPAAAFTKFYSAIAPQGAAGPICTSAPDPSGTGIYGGHSVCSAVPLSFDRSDNFDTSYSGEAILSSKFDGAFNFLLGGIYAHFRNTENSYYVDSFGLDYFSGLIGALSAGGAGYLGTPNYRNNTTDYRLNSYGIFGETYFKFNDQIKLTLGLRYNHDKKTVSARTTLLNFIVPFGVADAFGTPLGAGFDADPSTPCAVTGSAVPGAIGSVPGCEALQTNTVSFGRVTGRAVLDFQVTNNNLLYLSYSRGYKSGGINPPLSPIFSVPTAFNPETIDAFEIGSKNQFGGLTLNATAFYYKYKDLQLSRIVARTSVNDNVNANIYGVELEAIMRPVRAMTVNANFSYLHATVSNDKLLANPRDFGGGRSDAVIIKDITNGANCAVAPNTAGNAAGANAFVNYTNTVINAGGIPGLKPGAGLRGTTAFPTNSNIASTGAYSICAALQGVAAAGGKAFDPAGLTIYTSGIPVNVRGNTLPGAPNFKASAGVQYEIGMGGDYSLTPRFDAILTGTSYGSVFNGVANRIPSYTQLNAQIQLDSPDHRWYVRGYIQNISNSNAVTGQYVTDQSSGNFTNIFTLDPRRYGAAVGFKF</sequence>
<evidence type="ECO:0000256" key="11">
    <source>
        <dbReference type="PROSITE-ProRule" id="PRU01360"/>
    </source>
</evidence>
<evidence type="ECO:0000256" key="9">
    <source>
        <dbReference type="ARBA" id="ARBA00023136"/>
    </source>
</evidence>
<evidence type="ECO:0000256" key="4">
    <source>
        <dbReference type="ARBA" id="ARBA00022496"/>
    </source>
</evidence>
<gene>
    <name evidence="16" type="ORF">EAH84_04230</name>
</gene>
<keyword evidence="10 11" id="KW-0998">Cell outer membrane</keyword>
<dbReference type="OrthoDB" id="9760333at2"/>
<dbReference type="Pfam" id="PF00593">
    <property type="entry name" value="TonB_dep_Rec_b-barrel"/>
    <property type="match status" value="1"/>
</dbReference>
<evidence type="ECO:0000256" key="12">
    <source>
        <dbReference type="RuleBase" id="RU003357"/>
    </source>
</evidence>
<dbReference type="EMBL" id="RCZK01000002">
    <property type="protein sequence ID" value="TPG14509.1"/>
    <property type="molecule type" value="Genomic_DNA"/>
</dbReference>
<evidence type="ECO:0000256" key="6">
    <source>
        <dbReference type="ARBA" id="ARBA00023004"/>
    </source>
</evidence>
<comment type="similarity">
    <text evidence="11 12">Belongs to the TonB-dependent receptor family.</text>
</comment>
<dbReference type="PANTHER" id="PTHR32552:SF81">
    <property type="entry name" value="TONB-DEPENDENT OUTER MEMBRANE RECEPTOR"/>
    <property type="match status" value="1"/>
</dbReference>
<feature type="signal peptide" evidence="13">
    <location>
        <begin position="1"/>
        <end position="22"/>
    </location>
</feature>
<feature type="chain" id="PRO_5021202028" evidence="13">
    <location>
        <begin position="23"/>
        <end position="1005"/>
    </location>
</feature>
<name>A0A502CQV8_9SPHN</name>
<keyword evidence="4" id="KW-0410">Iron transport</keyword>
<accession>A0A502CQV8</accession>
<evidence type="ECO:0000256" key="10">
    <source>
        <dbReference type="ARBA" id="ARBA00023237"/>
    </source>
</evidence>
<organism evidence="16 17">
    <name type="scientific">Sphingomonas oligophenolica</name>
    <dbReference type="NCBI Taxonomy" id="301154"/>
    <lineage>
        <taxon>Bacteria</taxon>
        <taxon>Pseudomonadati</taxon>
        <taxon>Pseudomonadota</taxon>
        <taxon>Alphaproteobacteria</taxon>
        <taxon>Sphingomonadales</taxon>
        <taxon>Sphingomonadaceae</taxon>
        <taxon>Sphingomonas</taxon>
    </lineage>
</organism>
<keyword evidence="17" id="KW-1185">Reference proteome</keyword>
<evidence type="ECO:0000256" key="1">
    <source>
        <dbReference type="ARBA" id="ARBA00004571"/>
    </source>
</evidence>
<feature type="domain" description="TonB-dependent receptor-like beta-barrel" evidence="14">
    <location>
        <begin position="467"/>
        <end position="782"/>
    </location>
</feature>
<dbReference type="GO" id="GO:0009279">
    <property type="term" value="C:cell outer membrane"/>
    <property type="evidence" value="ECO:0007669"/>
    <property type="project" value="UniProtKB-SubCell"/>
</dbReference>
<comment type="caution">
    <text evidence="16">The sequence shown here is derived from an EMBL/GenBank/DDBJ whole genome shotgun (WGS) entry which is preliminary data.</text>
</comment>
<evidence type="ECO:0000256" key="2">
    <source>
        <dbReference type="ARBA" id="ARBA00022448"/>
    </source>
</evidence>
<evidence type="ECO:0000313" key="17">
    <source>
        <dbReference type="Proteomes" id="UP000318413"/>
    </source>
</evidence>
<dbReference type="Proteomes" id="UP000318413">
    <property type="component" value="Unassembled WGS sequence"/>
</dbReference>
<keyword evidence="16" id="KW-0675">Receptor</keyword>
<keyword evidence="13" id="KW-0732">Signal</keyword>
<keyword evidence="5 11" id="KW-0812">Transmembrane</keyword>